<comment type="caution">
    <text evidence="6">The sequence shown here is derived from an EMBL/GenBank/DDBJ whole genome shotgun (WGS) entry which is preliminary data.</text>
</comment>
<sequence>MSPLIQGVVFDLDDTLYEQQAPFTAAITTLFPSFPQEKLKELFISFRYYSDLHYTKSITGEWSLAKMRYERIRLALADFDFLPAVSELNTFQTAYDHALQSITLPAEIVTSLKFLKQKGKLGIITNGPVNRQTDKINALGLTDWIEQENIIISDGVQIQKPDPAIFHLMENKLNLTADSLLYVGDSFDNDVQGAKAAGWSVWWFNHQKRARSTAQTAIYDEEITSFEDLGKALTNEKSLQR</sequence>
<dbReference type="SUPFAM" id="SSF56784">
    <property type="entry name" value="HAD-like"/>
    <property type="match status" value="1"/>
</dbReference>
<dbReference type="GO" id="GO:0016791">
    <property type="term" value="F:phosphatase activity"/>
    <property type="evidence" value="ECO:0007669"/>
    <property type="project" value="TreeGrafter"/>
</dbReference>
<organism evidence="6 7">
    <name type="scientific">Enterococcus dongliensis</name>
    <dbReference type="NCBI Taxonomy" id="2559925"/>
    <lineage>
        <taxon>Bacteria</taxon>
        <taxon>Bacillati</taxon>
        <taxon>Bacillota</taxon>
        <taxon>Bacilli</taxon>
        <taxon>Lactobacillales</taxon>
        <taxon>Enterococcaceae</taxon>
        <taxon>Enterococcus</taxon>
    </lineage>
</organism>
<dbReference type="EMBL" id="JARPYR010000006">
    <property type="protein sequence ID" value="MDT2596262.1"/>
    <property type="molecule type" value="Genomic_DNA"/>
</dbReference>
<dbReference type="PANTHER" id="PTHR46470">
    <property type="entry name" value="N-ACYLNEURAMINATE-9-PHOSPHATASE"/>
    <property type="match status" value="1"/>
</dbReference>
<name>A0AAW8TKW4_9ENTE</name>
<evidence type="ECO:0000313" key="8">
    <source>
        <dbReference type="Proteomes" id="UP001256547"/>
    </source>
</evidence>
<accession>A0AAW8TKW4</accession>
<dbReference type="Gene3D" id="1.20.120.710">
    <property type="entry name" value="Haloacid dehalogenase hydrolase-like domain"/>
    <property type="match status" value="1"/>
</dbReference>
<protein>
    <submittedName>
        <fullName evidence="6">HAD family hydrolase</fullName>
    </submittedName>
</protein>
<reference evidence="6 8" key="1">
    <citation type="submission" date="2023-03" db="EMBL/GenBank/DDBJ databases">
        <authorList>
            <person name="Shen W."/>
            <person name="Cai J."/>
        </authorList>
    </citation>
    <scope>NUCLEOTIDE SEQUENCE</scope>
    <source>
        <strain evidence="6">P55-2</strain>
        <strain evidence="5 8">P72-2</strain>
    </source>
</reference>
<proteinExistence type="predicted"/>
<dbReference type="Pfam" id="PF00702">
    <property type="entry name" value="Hydrolase"/>
    <property type="match status" value="1"/>
</dbReference>
<keyword evidence="3 6" id="KW-0378">Hydrolase</keyword>
<gene>
    <name evidence="6" type="ORF">P7D36_10305</name>
    <name evidence="5" type="ORF">P7D39_04385</name>
</gene>
<evidence type="ECO:0000256" key="4">
    <source>
        <dbReference type="ARBA" id="ARBA00022842"/>
    </source>
</evidence>
<keyword evidence="2" id="KW-0479">Metal-binding</keyword>
<keyword evidence="8" id="KW-1185">Reference proteome</keyword>
<dbReference type="EMBL" id="JARPYT010000015">
    <property type="protein sequence ID" value="MDT2637884.1"/>
    <property type="molecule type" value="Genomic_DNA"/>
</dbReference>
<dbReference type="NCBIfam" id="TIGR01549">
    <property type="entry name" value="HAD-SF-IA-v1"/>
    <property type="match status" value="1"/>
</dbReference>
<dbReference type="PRINTS" id="PR00413">
    <property type="entry name" value="HADHALOGNASE"/>
</dbReference>
<comment type="cofactor">
    <cofactor evidence="1">
        <name>Mg(2+)</name>
        <dbReference type="ChEBI" id="CHEBI:18420"/>
    </cofactor>
</comment>
<evidence type="ECO:0000313" key="6">
    <source>
        <dbReference type="EMBL" id="MDT2637884.1"/>
    </source>
</evidence>
<dbReference type="InterPro" id="IPR051400">
    <property type="entry name" value="HAD-like_hydrolase"/>
</dbReference>
<dbReference type="AlphaFoldDB" id="A0AAW8TKW4"/>
<dbReference type="PANTHER" id="PTHR46470:SF2">
    <property type="entry name" value="GLYCERALDEHYDE 3-PHOSPHATE PHOSPHATASE"/>
    <property type="match status" value="1"/>
</dbReference>
<dbReference type="Proteomes" id="UP001245561">
    <property type="component" value="Unassembled WGS sequence"/>
</dbReference>
<dbReference type="InterPro" id="IPR023214">
    <property type="entry name" value="HAD_sf"/>
</dbReference>
<evidence type="ECO:0000256" key="1">
    <source>
        <dbReference type="ARBA" id="ARBA00001946"/>
    </source>
</evidence>
<dbReference type="SFLD" id="SFLDS00003">
    <property type="entry name" value="Haloacid_Dehalogenase"/>
    <property type="match status" value="1"/>
</dbReference>
<evidence type="ECO:0000256" key="2">
    <source>
        <dbReference type="ARBA" id="ARBA00022723"/>
    </source>
</evidence>
<evidence type="ECO:0000313" key="5">
    <source>
        <dbReference type="EMBL" id="MDT2596262.1"/>
    </source>
</evidence>
<dbReference type="GO" id="GO:0044281">
    <property type="term" value="P:small molecule metabolic process"/>
    <property type="evidence" value="ECO:0007669"/>
    <property type="project" value="UniProtKB-ARBA"/>
</dbReference>
<dbReference type="SFLD" id="SFLDG01129">
    <property type="entry name" value="C1.5:_HAD__Beta-PGM__Phosphata"/>
    <property type="match status" value="1"/>
</dbReference>
<evidence type="ECO:0000313" key="7">
    <source>
        <dbReference type="Proteomes" id="UP001245561"/>
    </source>
</evidence>
<dbReference type="GO" id="GO:0046872">
    <property type="term" value="F:metal ion binding"/>
    <property type="evidence" value="ECO:0007669"/>
    <property type="project" value="UniProtKB-KW"/>
</dbReference>
<dbReference type="Gene3D" id="3.40.50.1000">
    <property type="entry name" value="HAD superfamily/HAD-like"/>
    <property type="match status" value="1"/>
</dbReference>
<dbReference type="Proteomes" id="UP001256547">
    <property type="component" value="Unassembled WGS sequence"/>
</dbReference>
<keyword evidence="4" id="KW-0460">Magnesium</keyword>
<evidence type="ECO:0000256" key="3">
    <source>
        <dbReference type="ARBA" id="ARBA00022801"/>
    </source>
</evidence>
<dbReference type="InterPro" id="IPR006439">
    <property type="entry name" value="HAD-SF_hydro_IA"/>
</dbReference>
<dbReference type="InterPro" id="IPR036412">
    <property type="entry name" value="HAD-like_sf"/>
</dbReference>
<dbReference type="RefSeq" id="WP_246022701.1">
    <property type="nucleotide sequence ID" value="NZ_JARPYR010000006.1"/>
</dbReference>